<protein>
    <submittedName>
        <fullName evidence="2">Uncharacterized protein</fullName>
    </submittedName>
</protein>
<dbReference type="GO" id="GO:0110078">
    <property type="term" value="C:TTT Hsp90 cochaperone complex"/>
    <property type="evidence" value="ECO:0007669"/>
    <property type="project" value="InterPro"/>
</dbReference>
<dbReference type="PANTHER" id="PTHR32226">
    <property type="entry name" value="TELO2-INTERACTING PROTEIN 2"/>
    <property type="match status" value="1"/>
</dbReference>
<proteinExistence type="inferred from homology"/>
<dbReference type="Pfam" id="PF10521">
    <property type="entry name" value="Tti2"/>
    <property type="match status" value="1"/>
</dbReference>
<sequence>MIMQDLGSLLDELKIPADFSRYENLDAPAVVVLDKWRENISNVLEDIRRICLSKDDAISSLETRRHTIVRIAPFLDQHQLTPDEDDVIDSEEPWVNDRSREIAREILTSENVSLSDEEVAIHVLKDDIKPIFRTNPHPHLHTSTGRRIAKPAGGAMAMQDYYDSQPWKEHPGIYKVVLWCIHRIKPETYERVWQLVIPPIMTFLDDYQASYKLQGTLLVQDLLRHVPADLLRRTGVDGLLQQSLRNSLAHLDNPDTPSLIEHAVQASLSLTLLTTTLGTGTNGSSKRFEDLSFLLGEGIISGIWLYAEDKPQVVLATFRALPNLLKALDIGGVRFLKALIPQLAHALIPRPLIDRNPAMQTSAMFVLETLLDTCRPRIPPWKETILDAIGRCWVDLIDEEKKAPQVRAKVQQGRREVKAGLQRLCAKLTDVCPEVLQEDMQRFMQANSLLFQDLFARAHEKTKVEDEGAEDS</sequence>
<comment type="caution">
    <text evidence="2">The sequence shown here is derived from an EMBL/GenBank/DDBJ whole genome shotgun (WGS) entry which is preliminary data.</text>
</comment>
<dbReference type="Proteomes" id="UP000521872">
    <property type="component" value="Unassembled WGS sequence"/>
</dbReference>
<comment type="similarity">
    <text evidence="1">Belongs to the TTI2 family.</text>
</comment>
<dbReference type="AlphaFoldDB" id="A0A8H4VMS0"/>
<keyword evidence="3" id="KW-1185">Reference proteome</keyword>
<evidence type="ECO:0000256" key="1">
    <source>
        <dbReference type="ARBA" id="ARBA00034736"/>
    </source>
</evidence>
<dbReference type="GO" id="GO:0005634">
    <property type="term" value="C:nucleus"/>
    <property type="evidence" value="ECO:0007669"/>
    <property type="project" value="TreeGrafter"/>
</dbReference>
<name>A0A8H4VMS0_9AGAR</name>
<dbReference type="SUPFAM" id="SSF48371">
    <property type="entry name" value="ARM repeat"/>
    <property type="match status" value="1"/>
</dbReference>
<dbReference type="InterPro" id="IPR018870">
    <property type="entry name" value="Tti2"/>
</dbReference>
<gene>
    <name evidence="2" type="ORF">D9613_007543</name>
</gene>
<accession>A0A8H4VMS0</accession>
<organism evidence="2 3">
    <name type="scientific">Agrocybe pediades</name>
    <dbReference type="NCBI Taxonomy" id="84607"/>
    <lineage>
        <taxon>Eukaryota</taxon>
        <taxon>Fungi</taxon>
        <taxon>Dikarya</taxon>
        <taxon>Basidiomycota</taxon>
        <taxon>Agaricomycotina</taxon>
        <taxon>Agaricomycetes</taxon>
        <taxon>Agaricomycetidae</taxon>
        <taxon>Agaricales</taxon>
        <taxon>Agaricineae</taxon>
        <taxon>Strophariaceae</taxon>
        <taxon>Agrocybe</taxon>
    </lineage>
</organism>
<evidence type="ECO:0000313" key="2">
    <source>
        <dbReference type="EMBL" id="KAF4613559.1"/>
    </source>
</evidence>
<dbReference type="EMBL" id="JAACJL010000045">
    <property type="protein sequence ID" value="KAF4613559.1"/>
    <property type="molecule type" value="Genomic_DNA"/>
</dbReference>
<dbReference type="InterPro" id="IPR016024">
    <property type="entry name" value="ARM-type_fold"/>
</dbReference>
<evidence type="ECO:0000313" key="3">
    <source>
        <dbReference type="Proteomes" id="UP000521872"/>
    </source>
</evidence>
<dbReference type="PANTHER" id="PTHR32226:SF2">
    <property type="entry name" value="TELO2-INTERACTING PROTEIN 2"/>
    <property type="match status" value="1"/>
</dbReference>
<reference evidence="2 3" key="1">
    <citation type="submission" date="2019-12" db="EMBL/GenBank/DDBJ databases">
        <authorList>
            <person name="Floudas D."/>
            <person name="Bentzer J."/>
            <person name="Ahren D."/>
            <person name="Johansson T."/>
            <person name="Persson P."/>
            <person name="Tunlid A."/>
        </authorList>
    </citation>
    <scope>NUCLEOTIDE SEQUENCE [LARGE SCALE GENOMIC DNA]</scope>
    <source>
        <strain evidence="2 3">CBS 102.39</strain>
    </source>
</reference>
<dbReference type="GO" id="GO:0005829">
    <property type="term" value="C:cytosol"/>
    <property type="evidence" value="ECO:0007669"/>
    <property type="project" value="TreeGrafter"/>
</dbReference>